<keyword evidence="2 14" id="KW-1003">Cell membrane</keyword>
<keyword evidence="3 14" id="KW-0716">Sensory transduction</keyword>
<protein>
    <recommendedName>
        <fullName evidence="14">Olfactory receptor</fullName>
    </recommendedName>
</protein>
<sequence length="317" mass="36240">MSQMNPNSSNVAFFSLTAYFHLGPLRYLVFAVLLILYVLMLLSNALIVAVIYQNRSLHEPMYILVCSLFGNGIFGSSIMFPFLLYQILQDVHIVPSQFCYFQAFAIHVYGIVEYFTLSVMSYDRYLAICVPLQYNTRMTRDKTAVMMVIPWLYACFICLVMIMLSSSLRLCGNAIQKVYCDNFPIVRLACSDTSILNAYGLVISIVNIFSPMLLILITYFRILRVCFLGSVQTRRKALATCMPHVVSLMNFGLGAAFEIIQYRFNLSYLPESVRIFLSLYFWLVQPILDPFVYGLINKIEGKGKVICFQGRIGPSFY</sequence>
<dbReference type="Pfam" id="PF13853">
    <property type="entry name" value="7tm_4"/>
    <property type="match status" value="1"/>
</dbReference>
<accession>A0A3B4BBY4</accession>
<dbReference type="STRING" id="409849.ENSPMGP00000025989"/>
<name>A0A3B4BBY4_9GOBI</name>
<dbReference type="PROSITE" id="PS50262">
    <property type="entry name" value="G_PROTEIN_RECEP_F1_2"/>
    <property type="match status" value="1"/>
</dbReference>
<keyword evidence="6" id="KW-1133">Transmembrane helix</keyword>
<evidence type="ECO:0000256" key="1">
    <source>
        <dbReference type="ARBA" id="ARBA00004651"/>
    </source>
</evidence>
<dbReference type="Gene3D" id="1.20.1070.10">
    <property type="entry name" value="Rhodopsin 7-helix transmembrane proteins"/>
    <property type="match status" value="1"/>
</dbReference>
<dbReference type="GO" id="GO:0004984">
    <property type="term" value="F:olfactory receptor activity"/>
    <property type="evidence" value="ECO:0007669"/>
    <property type="project" value="InterPro"/>
</dbReference>
<dbReference type="InterPro" id="IPR000725">
    <property type="entry name" value="Olfact_rcpt"/>
</dbReference>
<dbReference type="InterPro" id="IPR000276">
    <property type="entry name" value="GPCR_Rhodpsn"/>
</dbReference>
<dbReference type="AlphaFoldDB" id="A0A3B4BBY4"/>
<dbReference type="SUPFAM" id="SSF81321">
    <property type="entry name" value="Family A G protein-coupled receptor-like"/>
    <property type="match status" value="1"/>
</dbReference>
<evidence type="ECO:0000256" key="6">
    <source>
        <dbReference type="ARBA" id="ARBA00022989"/>
    </source>
</evidence>
<keyword evidence="7 13" id="KW-0297">G-protein coupled receptor</keyword>
<reference evidence="16" key="2">
    <citation type="submission" date="2025-09" db="UniProtKB">
        <authorList>
            <consortium name="Ensembl"/>
        </authorList>
    </citation>
    <scope>IDENTIFICATION</scope>
</reference>
<comment type="similarity">
    <text evidence="13">Belongs to the G-protein coupled receptor 1 family.</text>
</comment>
<evidence type="ECO:0000313" key="17">
    <source>
        <dbReference type="Proteomes" id="UP000261520"/>
    </source>
</evidence>
<evidence type="ECO:0000256" key="12">
    <source>
        <dbReference type="ARBA" id="ARBA00023224"/>
    </source>
</evidence>
<keyword evidence="12 13" id="KW-0807">Transducer</keyword>
<dbReference type="PRINTS" id="PR00245">
    <property type="entry name" value="OLFACTORYR"/>
</dbReference>
<evidence type="ECO:0000256" key="11">
    <source>
        <dbReference type="ARBA" id="ARBA00023180"/>
    </source>
</evidence>
<keyword evidence="9" id="KW-1015">Disulfide bond</keyword>
<keyword evidence="5 14" id="KW-0552">Olfaction</keyword>
<proteinExistence type="inferred from homology"/>
<evidence type="ECO:0000256" key="9">
    <source>
        <dbReference type="ARBA" id="ARBA00023157"/>
    </source>
</evidence>
<dbReference type="PRINTS" id="PR00237">
    <property type="entry name" value="GPCRRHODOPSN"/>
</dbReference>
<reference evidence="16" key="1">
    <citation type="submission" date="2025-08" db="UniProtKB">
        <authorList>
            <consortium name="Ensembl"/>
        </authorList>
    </citation>
    <scope>IDENTIFICATION</scope>
</reference>
<organism evidence="16 17">
    <name type="scientific">Periophthalmus magnuspinnatus</name>
    <dbReference type="NCBI Taxonomy" id="409849"/>
    <lineage>
        <taxon>Eukaryota</taxon>
        <taxon>Metazoa</taxon>
        <taxon>Chordata</taxon>
        <taxon>Craniata</taxon>
        <taxon>Vertebrata</taxon>
        <taxon>Euteleostomi</taxon>
        <taxon>Actinopterygii</taxon>
        <taxon>Neopterygii</taxon>
        <taxon>Teleostei</taxon>
        <taxon>Neoteleostei</taxon>
        <taxon>Acanthomorphata</taxon>
        <taxon>Gobiaria</taxon>
        <taxon>Gobiiformes</taxon>
        <taxon>Gobioidei</taxon>
        <taxon>Gobiidae</taxon>
        <taxon>Oxudercinae</taxon>
        <taxon>Periophthalmus</taxon>
    </lineage>
</organism>
<comment type="subcellular location">
    <subcellularLocation>
        <location evidence="1 14">Cell membrane</location>
        <topology evidence="1 14">Multi-pass membrane protein</topology>
    </subcellularLocation>
</comment>
<evidence type="ECO:0000256" key="14">
    <source>
        <dbReference type="RuleBase" id="RU363047"/>
    </source>
</evidence>
<evidence type="ECO:0000256" key="7">
    <source>
        <dbReference type="ARBA" id="ARBA00023040"/>
    </source>
</evidence>
<evidence type="ECO:0000256" key="3">
    <source>
        <dbReference type="ARBA" id="ARBA00022606"/>
    </source>
</evidence>
<dbReference type="InterPro" id="IPR017452">
    <property type="entry name" value="GPCR_Rhodpsn_7TM"/>
</dbReference>
<keyword evidence="4 13" id="KW-0812">Transmembrane</keyword>
<dbReference type="PROSITE" id="PS00237">
    <property type="entry name" value="G_PROTEIN_RECEP_F1_1"/>
    <property type="match status" value="1"/>
</dbReference>
<keyword evidence="10 13" id="KW-0675">Receptor</keyword>
<feature type="domain" description="G-protein coupled receptors family 1 profile" evidence="15">
    <location>
        <begin position="43"/>
        <end position="293"/>
    </location>
</feature>
<dbReference type="GO" id="GO:0005549">
    <property type="term" value="F:odorant binding"/>
    <property type="evidence" value="ECO:0007669"/>
    <property type="project" value="TreeGrafter"/>
</dbReference>
<dbReference type="Ensembl" id="ENSPMGT00000027677.1">
    <property type="protein sequence ID" value="ENSPMGP00000025989.1"/>
    <property type="gene ID" value="ENSPMGG00000020953.1"/>
</dbReference>
<evidence type="ECO:0000256" key="2">
    <source>
        <dbReference type="ARBA" id="ARBA00022475"/>
    </source>
</evidence>
<keyword evidence="8" id="KW-0472">Membrane</keyword>
<evidence type="ECO:0000313" key="16">
    <source>
        <dbReference type="Ensembl" id="ENSPMGP00000025989.1"/>
    </source>
</evidence>
<evidence type="ECO:0000256" key="8">
    <source>
        <dbReference type="ARBA" id="ARBA00023136"/>
    </source>
</evidence>
<dbReference type="PANTHER" id="PTHR26451:SF885">
    <property type="entry name" value="OLFACTORY RECEPTOR"/>
    <property type="match status" value="1"/>
</dbReference>
<dbReference type="InterPro" id="IPR052921">
    <property type="entry name" value="GPCR1_Superfamily_Member"/>
</dbReference>
<evidence type="ECO:0000256" key="10">
    <source>
        <dbReference type="ARBA" id="ARBA00023170"/>
    </source>
</evidence>
<dbReference type="FunFam" id="1.20.1070.10:FF:000024">
    <property type="entry name" value="Olfactory receptor"/>
    <property type="match status" value="1"/>
</dbReference>
<evidence type="ECO:0000259" key="15">
    <source>
        <dbReference type="PROSITE" id="PS50262"/>
    </source>
</evidence>
<dbReference type="Proteomes" id="UP000261520">
    <property type="component" value="Unplaced"/>
</dbReference>
<dbReference type="GO" id="GO:0005886">
    <property type="term" value="C:plasma membrane"/>
    <property type="evidence" value="ECO:0007669"/>
    <property type="project" value="UniProtKB-SubCell"/>
</dbReference>
<evidence type="ECO:0000256" key="4">
    <source>
        <dbReference type="ARBA" id="ARBA00022692"/>
    </source>
</evidence>
<dbReference type="PANTHER" id="PTHR26451">
    <property type="entry name" value="G_PROTEIN_RECEP_F1_2 DOMAIN-CONTAINING PROTEIN"/>
    <property type="match status" value="1"/>
</dbReference>
<evidence type="ECO:0000256" key="13">
    <source>
        <dbReference type="RuleBase" id="RU000688"/>
    </source>
</evidence>
<evidence type="ECO:0000256" key="5">
    <source>
        <dbReference type="ARBA" id="ARBA00022725"/>
    </source>
</evidence>
<keyword evidence="17" id="KW-1185">Reference proteome</keyword>
<keyword evidence="11" id="KW-0325">Glycoprotein</keyword>
<dbReference type="GO" id="GO:0004930">
    <property type="term" value="F:G protein-coupled receptor activity"/>
    <property type="evidence" value="ECO:0007669"/>
    <property type="project" value="UniProtKB-KW"/>
</dbReference>